<dbReference type="EMBL" id="CP002116">
    <property type="protein sequence ID" value="ADK81716.1"/>
    <property type="molecule type" value="Genomic_DNA"/>
</dbReference>
<proteinExistence type="predicted"/>
<keyword evidence="3" id="KW-1185">Reference proteome</keyword>
<dbReference type="PANTHER" id="PTHR45228">
    <property type="entry name" value="CYCLIC DI-GMP PHOSPHODIESTERASE TM_0186-RELATED"/>
    <property type="match status" value="1"/>
</dbReference>
<accession>E1R4H5</accession>
<dbReference type="STRING" id="573413.Spirs_2606"/>
<gene>
    <name evidence="2" type="ordered locus">Spirs_2606</name>
</gene>
<dbReference type="InterPro" id="IPR003607">
    <property type="entry name" value="HD/PDEase_dom"/>
</dbReference>
<dbReference type="Proteomes" id="UP000002318">
    <property type="component" value="Chromosome"/>
</dbReference>
<name>E1R4H5_SEDSS</name>
<dbReference type="Pfam" id="PF13487">
    <property type="entry name" value="HD_5"/>
    <property type="match status" value="1"/>
</dbReference>
<feature type="domain" description="HD-GYP" evidence="1">
    <location>
        <begin position="173"/>
        <end position="375"/>
    </location>
</feature>
<sequence>MRRSCRVKNRQKRGLITNGSDIRQVESIGDLEELTEVEELDEIASSLSPHLDISDLNTSSMLAHTVLPCAVIDETLHVRWANPAFFSFFTDSSPGVGLGKLLSPTLSAEAATLLLAELRSKELHYSTKKGLYLPSKLKLPVELNLLFSPVRKKESKEVPEFWIMMVDDVTHEHRTLLRGTFLSLLEASKLKDNDTGYHIKRVGEYARLLATSMGDDSAFSEQVTPGFIDDIYFLAPMHDVGKIGTPDDILNKEGPLDAREWIIMKEHTINGAYILNSYPNIMAKQIALHHHERWDGNGYPYSLAGDMIPLAARIVTVCDVYDALRMKRSYKDPIPHETSCSIILQGAGTQFDPAIIAHFKKLRDRFAEVHDHFDDEFS</sequence>
<dbReference type="OrthoDB" id="9781505at2"/>
<dbReference type="InterPro" id="IPR052020">
    <property type="entry name" value="Cyclic_di-GMP/3'3'-cGAMP_PDE"/>
</dbReference>
<evidence type="ECO:0000313" key="3">
    <source>
        <dbReference type="Proteomes" id="UP000002318"/>
    </source>
</evidence>
<dbReference type="PANTHER" id="PTHR45228:SF8">
    <property type="entry name" value="TWO-COMPONENT RESPONSE REGULATOR-RELATED"/>
    <property type="match status" value="1"/>
</dbReference>
<organism evidence="2 3">
    <name type="scientific">Sediminispirochaeta smaragdinae (strain DSM 11293 / JCM 15392 / SEBR 4228)</name>
    <name type="common">Spirochaeta smaragdinae</name>
    <dbReference type="NCBI Taxonomy" id="573413"/>
    <lineage>
        <taxon>Bacteria</taxon>
        <taxon>Pseudomonadati</taxon>
        <taxon>Spirochaetota</taxon>
        <taxon>Spirochaetia</taxon>
        <taxon>Spirochaetales</taxon>
        <taxon>Spirochaetaceae</taxon>
        <taxon>Sediminispirochaeta</taxon>
    </lineage>
</organism>
<dbReference type="InterPro" id="IPR037522">
    <property type="entry name" value="HD_GYP_dom"/>
</dbReference>
<dbReference type="SMART" id="SM00471">
    <property type="entry name" value="HDc"/>
    <property type="match status" value="1"/>
</dbReference>
<dbReference type="PROSITE" id="PS51832">
    <property type="entry name" value="HD_GYP"/>
    <property type="match status" value="1"/>
</dbReference>
<evidence type="ECO:0000259" key="1">
    <source>
        <dbReference type="PROSITE" id="PS51832"/>
    </source>
</evidence>
<protein>
    <submittedName>
        <fullName evidence="2">Metal dependent phosphohydrolase</fullName>
    </submittedName>
</protein>
<dbReference type="SUPFAM" id="SSF109604">
    <property type="entry name" value="HD-domain/PDEase-like"/>
    <property type="match status" value="1"/>
</dbReference>
<dbReference type="Gene3D" id="1.10.3210.10">
    <property type="entry name" value="Hypothetical protein af1432"/>
    <property type="match status" value="1"/>
</dbReference>
<dbReference type="AlphaFoldDB" id="E1R4H5"/>
<reference evidence="2 3" key="1">
    <citation type="journal article" date="2010" name="Stand. Genomic Sci.">
        <title>Complete genome sequence of Spirochaeta smaragdinae type strain (SEBR 4228).</title>
        <authorList>
            <person name="Mavromatis K."/>
            <person name="Yasawong M."/>
            <person name="Chertkov O."/>
            <person name="Lapidus A."/>
            <person name="Lucas S."/>
            <person name="Nolan M."/>
            <person name="Del Rio T.G."/>
            <person name="Tice H."/>
            <person name="Cheng J.F."/>
            <person name="Pitluck S."/>
            <person name="Liolios K."/>
            <person name="Ivanova N."/>
            <person name="Tapia R."/>
            <person name="Han C."/>
            <person name="Bruce D."/>
            <person name="Goodwin L."/>
            <person name="Pati A."/>
            <person name="Chen A."/>
            <person name="Palaniappan K."/>
            <person name="Land M."/>
            <person name="Hauser L."/>
            <person name="Chang Y.J."/>
            <person name="Jeffries C.D."/>
            <person name="Detter J.C."/>
            <person name="Rohde M."/>
            <person name="Brambilla E."/>
            <person name="Spring S."/>
            <person name="Goker M."/>
            <person name="Sikorski J."/>
            <person name="Woyke T."/>
            <person name="Bristow J."/>
            <person name="Eisen J.A."/>
            <person name="Markowitz V."/>
            <person name="Hugenholtz P."/>
            <person name="Klenk H.P."/>
            <person name="Kyrpides N.C."/>
        </authorList>
    </citation>
    <scope>NUCLEOTIDE SEQUENCE [LARGE SCALE GENOMIC DNA]</scope>
    <source>
        <strain evidence="3">DSM 11293 / JCM 15392 / SEBR 4228</strain>
    </source>
</reference>
<dbReference type="eggNOG" id="COG3437">
    <property type="taxonomic scope" value="Bacteria"/>
</dbReference>
<dbReference type="CDD" id="cd00077">
    <property type="entry name" value="HDc"/>
    <property type="match status" value="1"/>
</dbReference>
<dbReference type="HOGENOM" id="CLU_000445_92_13_12"/>
<dbReference type="KEGG" id="ssm:Spirs_2606"/>
<evidence type="ECO:0000313" key="2">
    <source>
        <dbReference type="EMBL" id="ADK81716.1"/>
    </source>
</evidence>